<name>A0A0M4EYB0_DROBS</name>
<reference evidence="16 17" key="1">
    <citation type="submission" date="2015-08" db="EMBL/GenBank/DDBJ databases">
        <title>Ancestral chromatin configuration constrains chromatin evolution on differentiating sex chromosomes in Drosophila.</title>
        <authorList>
            <person name="Zhou Q."/>
            <person name="Bachtrog D."/>
        </authorList>
    </citation>
    <scope>NUCLEOTIDE SEQUENCE [LARGE SCALE GENOMIC DNA]</scope>
    <source>
        <tissue evidence="16">Whole larvae</tissue>
    </source>
</reference>
<keyword evidence="5" id="KW-0158">Chromosome</keyword>
<evidence type="ECO:0000256" key="7">
    <source>
        <dbReference type="ARBA" id="ARBA00022884"/>
    </source>
</evidence>
<evidence type="ECO:0000256" key="1">
    <source>
        <dbReference type="ARBA" id="ARBA00004123"/>
    </source>
</evidence>
<dbReference type="InterPro" id="IPR033102">
    <property type="entry name" value="NELFE"/>
</dbReference>
<dbReference type="SUPFAM" id="SSF54928">
    <property type="entry name" value="RNA-binding domain, RBD"/>
    <property type="match status" value="1"/>
</dbReference>
<keyword evidence="8" id="KW-0805">Transcription regulation</keyword>
<feature type="region of interest" description="Disordered" evidence="14">
    <location>
        <begin position="1"/>
        <end position="98"/>
    </location>
</feature>
<dbReference type="PANTHER" id="PTHR17250">
    <property type="entry name" value="NEGATIVE ELONGATION FACTOR E"/>
    <property type="match status" value="1"/>
</dbReference>
<comment type="subunit">
    <text evidence="12">Component of the NELF complex, which is at least composed of TH1/NELF-D and NELF-E.</text>
</comment>
<dbReference type="AlphaFoldDB" id="A0A0M4EYB0"/>
<keyword evidence="17" id="KW-1185">Reference proteome</keyword>
<feature type="compositionally biased region" description="Basic residues" evidence="14">
    <location>
        <begin position="7"/>
        <end position="21"/>
    </location>
</feature>
<dbReference type="SMART" id="SM00360">
    <property type="entry name" value="RRM"/>
    <property type="match status" value="1"/>
</dbReference>
<dbReference type="Proteomes" id="UP000494163">
    <property type="component" value="Chromosome 3L"/>
</dbReference>
<evidence type="ECO:0000256" key="6">
    <source>
        <dbReference type="ARBA" id="ARBA00022491"/>
    </source>
</evidence>
<evidence type="ECO:0000256" key="12">
    <source>
        <dbReference type="ARBA" id="ARBA00065269"/>
    </source>
</evidence>
<dbReference type="EMBL" id="CP012525">
    <property type="protein sequence ID" value="ALC43462.1"/>
    <property type="molecule type" value="Genomic_DNA"/>
</dbReference>
<keyword evidence="6" id="KW-0678">Repressor</keyword>
<evidence type="ECO:0000256" key="8">
    <source>
        <dbReference type="ARBA" id="ARBA00023015"/>
    </source>
</evidence>
<dbReference type="STRING" id="30019.A0A0M4EYB0"/>
<comment type="similarity">
    <text evidence="3">Belongs to the RRM NELF-E family.</text>
</comment>
<accession>A0A0M4EYB0</accession>
<dbReference type="FunFam" id="3.30.70.330:FF:000448">
    <property type="entry name" value="Negative elongation factor E"/>
    <property type="match status" value="1"/>
</dbReference>
<sequence>MLQAKYQKLKKKKKALQAHKTPKPEPESALTLKRPTDARDAREVARKLIKSGAIPAIQKQQTKQDQTSFKRPKGQERAKRSTSETSVTAYQPFSSTQNDVAQETIISEIIKDEPRRQNLYQHFATERDREERERGITEKVTLDTVQPEKPRAGNTIFVSGNKVTEEFLKKTFNDYGTIVNVSMEIEKSRGFVSFAKPESADRAIAEMHGKSVNGIVLQVQLARRQPQIEPINDASSSAVWSSIAASKSQKGSHKDLRQMVQYDDDFF</sequence>
<dbReference type="Gene3D" id="3.30.70.330">
    <property type="match status" value="1"/>
</dbReference>
<feature type="compositionally biased region" description="Basic and acidic residues" evidence="14">
    <location>
        <begin position="34"/>
        <end position="46"/>
    </location>
</feature>
<comment type="function">
    <text evidence="11">Essential component of the NELF complex, a complex that negatively regulates the elongation of transcription by RNA polymerase II by RNA polymerase II. The NELF complex, which acts via an association with the DSIF complex, causes transcriptional pausing.</text>
</comment>
<evidence type="ECO:0000256" key="10">
    <source>
        <dbReference type="ARBA" id="ARBA00023242"/>
    </source>
</evidence>
<comment type="subcellular location">
    <subcellularLocation>
        <location evidence="2">Chromosome</location>
    </subcellularLocation>
    <subcellularLocation>
        <location evidence="1">Nucleus</location>
    </subcellularLocation>
</comment>
<dbReference type="Pfam" id="PF00076">
    <property type="entry name" value="RRM_1"/>
    <property type="match status" value="1"/>
</dbReference>
<dbReference type="GO" id="GO:0034244">
    <property type="term" value="P:negative regulation of transcription elongation by RNA polymerase II"/>
    <property type="evidence" value="ECO:0007669"/>
    <property type="project" value="TreeGrafter"/>
</dbReference>
<keyword evidence="9" id="KW-0804">Transcription</keyword>
<dbReference type="PANTHER" id="PTHR17250:SF0">
    <property type="entry name" value="NEGATIVE ELONGATION FACTOR E"/>
    <property type="match status" value="1"/>
</dbReference>
<gene>
    <name evidence="16" type="ORF">Dbus_chr3Lg628</name>
</gene>
<keyword evidence="10" id="KW-0539">Nucleus</keyword>
<feature type="compositionally biased region" description="Basic and acidic residues" evidence="14">
    <location>
        <begin position="73"/>
        <end position="82"/>
    </location>
</feature>
<dbReference type="OrthoDB" id="378874at2759"/>
<evidence type="ECO:0000256" key="13">
    <source>
        <dbReference type="PROSITE-ProRule" id="PRU00176"/>
    </source>
</evidence>
<keyword evidence="7 13" id="KW-0694">RNA-binding</keyword>
<feature type="compositionally biased region" description="Polar residues" evidence="14">
    <location>
        <begin position="58"/>
        <end position="69"/>
    </location>
</feature>
<evidence type="ECO:0000256" key="11">
    <source>
        <dbReference type="ARBA" id="ARBA00054796"/>
    </source>
</evidence>
<dbReference type="PROSITE" id="PS50102">
    <property type="entry name" value="RRM"/>
    <property type="match status" value="1"/>
</dbReference>
<evidence type="ECO:0000256" key="14">
    <source>
        <dbReference type="SAM" id="MobiDB-lite"/>
    </source>
</evidence>
<dbReference type="GO" id="GO:0032021">
    <property type="term" value="C:NELF complex"/>
    <property type="evidence" value="ECO:0007669"/>
    <property type="project" value="InterPro"/>
</dbReference>
<evidence type="ECO:0000256" key="9">
    <source>
        <dbReference type="ARBA" id="ARBA00023163"/>
    </source>
</evidence>
<proteinExistence type="inferred from homology"/>
<dbReference type="InterPro" id="IPR000504">
    <property type="entry name" value="RRM_dom"/>
</dbReference>
<evidence type="ECO:0000256" key="4">
    <source>
        <dbReference type="ARBA" id="ARBA00014464"/>
    </source>
</evidence>
<evidence type="ECO:0000313" key="17">
    <source>
        <dbReference type="Proteomes" id="UP000494163"/>
    </source>
</evidence>
<feature type="domain" description="RRM" evidence="15">
    <location>
        <begin position="154"/>
        <end position="224"/>
    </location>
</feature>
<dbReference type="OMA" id="KRCTGTD"/>
<dbReference type="InterPro" id="IPR035979">
    <property type="entry name" value="RBD_domain_sf"/>
</dbReference>
<dbReference type="GO" id="GO:0005694">
    <property type="term" value="C:chromosome"/>
    <property type="evidence" value="ECO:0007669"/>
    <property type="project" value="UniProtKB-SubCell"/>
</dbReference>
<evidence type="ECO:0000313" key="16">
    <source>
        <dbReference type="EMBL" id="ALC43462.1"/>
    </source>
</evidence>
<evidence type="ECO:0000256" key="2">
    <source>
        <dbReference type="ARBA" id="ARBA00004286"/>
    </source>
</evidence>
<evidence type="ECO:0000256" key="3">
    <source>
        <dbReference type="ARBA" id="ARBA00006120"/>
    </source>
</evidence>
<evidence type="ECO:0000256" key="5">
    <source>
        <dbReference type="ARBA" id="ARBA00022454"/>
    </source>
</evidence>
<dbReference type="GO" id="GO:0003723">
    <property type="term" value="F:RNA binding"/>
    <property type="evidence" value="ECO:0007669"/>
    <property type="project" value="UniProtKB-UniRule"/>
</dbReference>
<feature type="compositionally biased region" description="Polar residues" evidence="14">
    <location>
        <begin position="83"/>
        <end position="98"/>
    </location>
</feature>
<organism evidence="16 17">
    <name type="scientific">Drosophila busckii</name>
    <name type="common">Fruit fly</name>
    <dbReference type="NCBI Taxonomy" id="30019"/>
    <lineage>
        <taxon>Eukaryota</taxon>
        <taxon>Metazoa</taxon>
        <taxon>Ecdysozoa</taxon>
        <taxon>Arthropoda</taxon>
        <taxon>Hexapoda</taxon>
        <taxon>Insecta</taxon>
        <taxon>Pterygota</taxon>
        <taxon>Neoptera</taxon>
        <taxon>Endopterygota</taxon>
        <taxon>Diptera</taxon>
        <taxon>Brachycera</taxon>
        <taxon>Muscomorpha</taxon>
        <taxon>Ephydroidea</taxon>
        <taxon>Drosophilidae</taxon>
        <taxon>Drosophila</taxon>
    </lineage>
</organism>
<dbReference type="InterPro" id="IPR012677">
    <property type="entry name" value="Nucleotide-bd_a/b_plait_sf"/>
</dbReference>
<protein>
    <recommendedName>
        <fullName evidence="4">Negative elongation factor E</fullName>
    </recommendedName>
</protein>
<evidence type="ECO:0000259" key="15">
    <source>
        <dbReference type="PROSITE" id="PS50102"/>
    </source>
</evidence>